<dbReference type="Gene3D" id="3.40.1160.10">
    <property type="entry name" value="Acetylglutamate kinase-like"/>
    <property type="match status" value="1"/>
</dbReference>
<proteinExistence type="predicted"/>
<dbReference type="PRINTS" id="PR00474">
    <property type="entry name" value="GLU5KINASE"/>
</dbReference>
<dbReference type="GO" id="GO:0005524">
    <property type="term" value="F:ATP binding"/>
    <property type="evidence" value="ECO:0007669"/>
    <property type="project" value="UniProtKB-KW"/>
</dbReference>
<dbReference type="EMBL" id="HBEM01026685">
    <property type="protein sequence ID" value="CAD8459197.1"/>
    <property type="molecule type" value="Transcribed_RNA"/>
</dbReference>
<dbReference type="SUPFAM" id="SSF53633">
    <property type="entry name" value="Carbamate kinase-like"/>
    <property type="match status" value="1"/>
</dbReference>
<keyword evidence="4" id="KW-0067">ATP-binding</keyword>
<evidence type="ECO:0000256" key="2">
    <source>
        <dbReference type="ARBA" id="ARBA00022741"/>
    </source>
</evidence>
<dbReference type="PIRSF" id="PIRSF000729">
    <property type="entry name" value="GK"/>
    <property type="match status" value="1"/>
</dbReference>
<dbReference type="InterPro" id="IPR001057">
    <property type="entry name" value="Glu/AcGlu_kinase"/>
</dbReference>
<dbReference type="GO" id="GO:0004350">
    <property type="term" value="F:glutamate-5-semialdehyde dehydrogenase activity"/>
    <property type="evidence" value="ECO:0007669"/>
    <property type="project" value="TreeGrafter"/>
</dbReference>
<evidence type="ECO:0000256" key="3">
    <source>
        <dbReference type="ARBA" id="ARBA00022777"/>
    </source>
</evidence>
<dbReference type="InterPro" id="IPR019797">
    <property type="entry name" value="Glutamate_5-kinase_CS"/>
</dbReference>
<accession>A0A7S0DP05</accession>
<evidence type="ECO:0000313" key="6">
    <source>
        <dbReference type="EMBL" id="CAD8459197.1"/>
    </source>
</evidence>
<dbReference type="PANTHER" id="PTHR11063">
    <property type="entry name" value="GLUTAMATE SEMIALDEHYDE DEHYDROGENASE"/>
    <property type="match status" value="1"/>
</dbReference>
<dbReference type="PROSITE" id="PS00902">
    <property type="entry name" value="GLUTAMATE_5_KINASE"/>
    <property type="match status" value="1"/>
</dbReference>
<dbReference type="InterPro" id="IPR001048">
    <property type="entry name" value="Asp/Glu/Uridylate_kinase"/>
</dbReference>
<keyword evidence="1" id="KW-0808">Transferase</keyword>
<feature type="domain" description="Aspartate/glutamate/uridylate kinase" evidence="5">
    <location>
        <begin position="18"/>
        <end position="275"/>
    </location>
</feature>
<dbReference type="InterPro" id="IPR011529">
    <property type="entry name" value="Glu_5kinase"/>
</dbReference>
<reference evidence="6" key="1">
    <citation type="submission" date="2021-01" db="EMBL/GenBank/DDBJ databases">
        <authorList>
            <person name="Corre E."/>
            <person name="Pelletier E."/>
            <person name="Niang G."/>
            <person name="Scheremetjew M."/>
            <person name="Finn R."/>
            <person name="Kale V."/>
            <person name="Holt S."/>
            <person name="Cochrane G."/>
            <person name="Meng A."/>
            <person name="Brown T."/>
            <person name="Cohen L."/>
        </authorList>
    </citation>
    <scope>NUCLEOTIDE SEQUENCE</scope>
    <source>
        <strain evidence="6">CCMP2058</strain>
    </source>
</reference>
<keyword evidence="3" id="KW-0418">Kinase</keyword>
<name>A0A7S0DP05_9EUKA</name>
<evidence type="ECO:0000256" key="1">
    <source>
        <dbReference type="ARBA" id="ARBA00022679"/>
    </source>
</evidence>
<organism evidence="6">
    <name type="scientific">Amorphochlora amoebiformis</name>
    <dbReference type="NCBI Taxonomy" id="1561963"/>
    <lineage>
        <taxon>Eukaryota</taxon>
        <taxon>Sar</taxon>
        <taxon>Rhizaria</taxon>
        <taxon>Cercozoa</taxon>
        <taxon>Chlorarachniophyceae</taxon>
        <taxon>Amorphochlora</taxon>
    </lineage>
</organism>
<gene>
    <name evidence="6" type="ORF">LAMO00422_LOCUS18150</name>
</gene>
<dbReference type="GO" id="GO:0005737">
    <property type="term" value="C:cytoplasm"/>
    <property type="evidence" value="ECO:0007669"/>
    <property type="project" value="InterPro"/>
</dbReference>
<evidence type="ECO:0000259" key="5">
    <source>
        <dbReference type="Pfam" id="PF00696"/>
    </source>
</evidence>
<dbReference type="AlphaFoldDB" id="A0A7S0DP05"/>
<protein>
    <recommendedName>
        <fullName evidence="5">Aspartate/glutamate/uridylate kinase domain-containing protein</fullName>
    </recommendedName>
</protein>
<dbReference type="PANTHER" id="PTHR11063:SF8">
    <property type="entry name" value="DELTA-1-PYRROLINE-5-CARBOXYLATE SYNTHASE"/>
    <property type="match status" value="1"/>
</dbReference>
<dbReference type="Pfam" id="PF00696">
    <property type="entry name" value="AA_kinase"/>
    <property type="match status" value="1"/>
</dbReference>
<sequence>MQTDPRRMASRLAVTQAKRVMVKLGSAVVTRSSGSGIALGRTACIIEQICHLQASGREVVLVSSGAVAAGRQILHSQSRMGTDLPIPSRPLPPLSDLPQPDETLITSQECASVGQSSLMALYDAMFKLYGIQCGQVLISTSSLLDKGPRENTCSTIVGLLSKGIVPVINENDALVPIHHEGDGSIPIPVNDNDAVASVLARDLSCEALLLLSNVDGVYTGDPKLSSSDLISTLSASESKEVQFSENSSAGRGGMSSKVRSAMYAAEAGVSVVIANGLGYRPILDIIDGKEVGTFVHK</sequence>
<keyword evidence="2" id="KW-0547">Nucleotide-binding</keyword>
<dbReference type="GO" id="GO:0004349">
    <property type="term" value="F:glutamate 5-kinase activity"/>
    <property type="evidence" value="ECO:0007669"/>
    <property type="project" value="InterPro"/>
</dbReference>
<dbReference type="InterPro" id="IPR036393">
    <property type="entry name" value="AceGlu_kinase-like_sf"/>
</dbReference>
<evidence type="ECO:0000256" key="4">
    <source>
        <dbReference type="ARBA" id="ARBA00022840"/>
    </source>
</evidence>